<dbReference type="Pfam" id="PF01936">
    <property type="entry name" value="NYN"/>
    <property type="match status" value="1"/>
</dbReference>
<dbReference type="InterPro" id="IPR021139">
    <property type="entry name" value="NYN"/>
</dbReference>
<dbReference type="EMBL" id="UINC01093352">
    <property type="protein sequence ID" value="SVC47716.1"/>
    <property type="molecule type" value="Genomic_DNA"/>
</dbReference>
<dbReference type="CDD" id="cd10146">
    <property type="entry name" value="LabA_like_C"/>
    <property type="match status" value="1"/>
</dbReference>
<evidence type="ECO:0000259" key="1">
    <source>
        <dbReference type="PROSITE" id="PS51644"/>
    </source>
</evidence>
<gene>
    <name evidence="2" type="ORF">METZ01_LOCUS300570</name>
</gene>
<feature type="domain" description="HTH OST-type" evidence="1">
    <location>
        <begin position="174"/>
        <end position="249"/>
    </location>
</feature>
<dbReference type="Gene3D" id="3.30.420.610">
    <property type="entry name" value="LOTUS domain-like"/>
    <property type="match status" value="1"/>
</dbReference>
<name>A0A382MG45_9ZZZZ</name>
<dbReference type="InterPro" id="IPR025605">
    <property type="entry name" value="OST-HTH/LOTUS_dom"/>
</dbReference>
<accession>A0A382MG45</accession>
<dbReference type="CDD" id="cd11297">
    <property type="entry name" value="PIN_LabA-like_N_1"/>
    <property type="match status" value="1"/>
</dbReference>
<proteinExistence type="predicted"/>
<dbReference type="AlphaFoldDB" id="A0A382MG45"/>
<dbReference type="Gene3D" id="3.40.50.1010">
    <property type="entry name" value="5'-nuclease"/>
    <property type="match status" value="1"/>
</dbReference>
<dbReference type="InterPro" id="IPR041966">
    <property type="entry name" value="LOTUS-like"/>
</dbReference>
<reference evidence="2" key="1">
    <citation type="submission" date="2018-05" db="EMBL/GenBank/DDBJ databases">
        <authorList>
            <person name="Lanie J.A."/>
            <person name="Ng W.-L."/>
            <person name="Kazmierczak K.M."/>
            <person name="Andrzejewski T.M."/>
            <person name="Davidsen T.M."/>
            <person name="Wayne K.J."/>
            <person name="Tettelin H."/>
            <person name="Glass J.I."/>
            <person name="Rusch D."/>
            <person name="Podicherti R."/>
            <person name="Tsui H.-C.T."/>
            <person name="Winkler M.E."/>
        </authorList>
    </citation>
    <scope>NUCLEOTIDE SEQUENCE</scope>
</reference>
<dbReference type="PANTHER" id="PTHR35811">
    <property type="entry name" value="SLR1870 PROTEIN"/>
    <property type="match status" value="1"/>
</dbReference>
<dbReference type="PROSITE" id="PS51644">
    <property type="entry name" value="HTH_OST"/>
    <property type="match status" value="1"/>
</dbReference>
<evidence type="ECO:0000313" key="2">
    <source>
        <dbReference type="EMBL" id="SVC47716.1"/>
    </source>
</evidence>
<dbReference type="GO" id="GO:0004540">
    <property type="term" value="F:RNA nuclease activity"/>
    <property type="evidence" value="ECO:0007669"/>
    <property type="project" value="InterPro"/>
</dbReference>
<dbReference type="PANTHER" id="PTHR35811:SF1">
    <property type="entry name" value="HTH OST-TYPE DOMAIN-CONTAINING PROTEIN"/>
    <property type="match status" value="1"/>
</dbReference>
<protein>
    <recommendedName>
        <fullName evidence="1">HTH OST-type domain-containing protein</fullName>
    </recommendedName>
</protein>
<organism evidence="2">
    <name type="scientific">marine metagenome</name>
    <dbReference type="NCBI Taxonomy" id="408172"/>
    <lineage>
        <taxon>unclassified sequences</taxon>
        <taxon>metagenomes</taxon>
        <taxon>ecological metagenomes</taxon>
    </lineage>
</organism>
<sequence>MTDDNHQLAVFIDFENLVLGVRGSRRKFDIVKVLDRMLEKGKITVKKAYADWGRFREYKTAFHESAIELIEIPKRSRTGKNSADIRMVVDAMDLSYSKSHIETFVIVSGDSDFSPLVSKLKENGRTVIGIGMKDSTSNLLRDNCDEFIYIEDIERAPLAPPSIPDTVPQQRHSAMQQLIDSILALKRNNKETLYSSMIKDTIKRKSPQFDESFYGYHTFSDLLEDAERSGIIKLTTDARSGTYVVTGFQKKKS</sequence>